<dbReference type="Pfam" id="PF01391">
    <property type="entry name" value="Collagen"/>
    <property type="match status" value="1"/>
</dbReference>
<feature type="non-terminal residue" evidence="9">
    <location>
        <position position="237"/>
    </location>
</feature>
<reference evidence="9 10" key="1">
    <citation type="submission" date="2019-09" db="EMBL/GenBank/DDBJ databases">
        <title>Bird 10,000 Genomes (B10K) Project - Family phase.</title>
        <authorList>
            <person name="Zhang G."/>
        </authorList>
    </citation>
    <scope>NUCLEOTIDE SEQUENCE [LARGE SCALE GENOMIC DNA]</scope>
    <source>
        <strain evidence="9">OUT-0056</strain>
        <tissue evidence="9">Blood</tissue>
    </source>
</reference>
<feature type="chain" id="PRO_5029682193" evidence="7">
    <location>
        <begin position="18"/>
        <end position="237"/>
    </location>
</feature>
<evidence type="ECO:0000256" key="2">
    <source>
        <dbReference type="ARBA" id="ARBA00022525"/>
    </source>
</evidence>
<dbReference type="InterPro" id="IPR008160">
    <property type="entry name" value="Collagen"/>
</dbReference>
<feature type="compositionally biased region" description="Low complexity" evidence="6">
    <location>
        <begin position="84"/>
        <end position="96"/>
    </location>
</feature>
<dbReference type="AlphaFoldDB" id="A0A7L3Q9H0"/>
<name>A0A7L3Q9H0_9SYLV</name>
<dbReference type="GO" id="GO:0005576">
    <property type="term" value="C:extracellular region"/>
    <property type="evidence" value="ECO:0007669"/>
    <property type="project" value="UniProtKB-SubCell"/>
</dbReference>
<feature type="region of interest" description="Disordered" evidence="6">
    <location>
        <begin position="22"/>
        <end position="120"/>
    </location>
</feature>
<dbReference type="PANTHER" id="PTHR15427:SF29">
    <property type="entry name" value="COMPLEMENT C1Q SUBCOMPONENT SUBUNIT C"/>
    <property type="match status" value="1"/>
</dbReference>
<dbReference type="PANTHER" id="PTHR15427">
    <property type="entry name" value="EMILIN ELASTIN MICROFIBRIL INTERFACE-LOCATED PROTEIN ELASTIN MICROFIBRIL INTERFACER"/>
    <property type="match status" value="1"/>
</dbReference>
<dbReference type="InterPro" id="IPR001073">
    <property type="entry name" value="C1q_dom"/>
</dbReference>
<dbReference type="EMBL" id="VZUI01036667">
    <property type="protein sequence ID" value="NXV00176.1"/>
    <property type="molecule type" value="Genomic_DNA"/>
</dbReference>
<evidence type="ECO:0000256" key="3">
    <source>
        <dbReference type="ARBA" id="ARBA00022729"/>
    </source>
</evidence>
<keyword evidence="4" id="KW-0176">Collagen</keyword>
<dbReference type="FunFam" id="2.60.120.40:FF:000001">
    <property type="entry name" value="Complement C1q B chain"/>
    <property type="match status" value="1"/>
</dbReference>
<keyword evidence="5" id="KW-0379">Hydroxylation</keyword>
<evidence type="ECO:0000313" key="10">
    <source>
        <dbReference type="Proteomes" id="UP000524451"/>
    </source>
</evidence>
<feature type="signal peptide" evidence="7">
    <location>
        <begin position="1"/>
        <end position="17"/>
    </location>
</feature>
<evidence type="ECO:0000259" key="8">
    <source>
        <dbReference type="PROSITE" id="PS50871"/>
    </source>
</evidence>
<keyword evidence="10" id="KW-1185">Reference proteome</keyword>
<evidence type="ECO:0000256" key="1">
    <source>
        <dbReference type="ARBA" id="ARBA00004613"/>
    </source>
</evidence>
<protein>
    <submittedName>
        <fullName evidence="9">C1QC protein</fullName>
    </submittedName>
</protein>
<dbReference type="PROSITE" id="PS50871">
    <property type="entry name" value="C1Q"/>
    <property type="match status" value="1"/>
</dbReference>
<comment type="caution">
    <text evidence="9">The sequence shown here is derived from an EMBL/GenBank/DDBJ whole genome shotgun (WGS) entry which is preliminary data.</text>
</comment>
<dbReference type="SMART" id="SM00110">
    <property type="entry name" value="C1Q"/>
    <property type="match status" value="1"/>
</dbReference>
<feature type="compositionally biased region" description="Polar residues" evidence="6">
    <location>
        <begin position="105"/>
        <end position="120"/>
    </location>
</feature>
<evidence type="ECO:0000256" key="5">
    <source>
        <dbReference type="ARBA" id="ARBA00023278"/>
    </source>
</evidence>
<proteinExistence type="predicted"/>
<evidence type="ECO:0000256" key="6">
    <source>
        <dbReference type="SAM" id="MobiDB-lite"/>
    </source>
</evidence>
<accession>A0A7L3Q9H0</accession>
<evidence type="ECO:0000313" key="9">
    <source>
        <dbReference type="EMBL" id="NXV00176.1"/>
    </source>
</evidence>
<keyword evidence="2" id="KW-0964">Secreted</keyword>
<gene>
    <name evidence="9" type="primary">C1qc</name>
    <name evidence="9" type="ORF">CETCET_R00586</name>
</gene>
<sequence>LYLALTLLLLSLGSAVAAENPHSCYGAPGLPGMPGVPGRDGRDGMKGAKGEPGIPASSTQLGPKGMKGDPGIPGVPGKPGPAGAPGARGMPGAPGDAGPPGEPGSSKQRQQSAFSVTRQTSQFPLKNVPVVFNNVLTNTNHDYDTTTGMFTCRLPGVYYFVFHSSHTANLCVILHKNQRRMASFCDHKTNSVQVSSGGTLLHLAAADQVWLGVNDYNGMVGIANSDSVFSGFLLFPD</sequence>
<dbReference type="Pfam" id="PF00386">
    <property type="entry name" value="C1q"/>
    <property type="match status" value="1"/>
</dbReference>
<organism evidence="9 10">
    <name type="scientific">Cettia cetti</name>
    <dbReference type="NCBI Taxonomy" id="68486"/>
    <lineage>
        <taxon>Eukaryota</taxon>
        <taxon>Metazoa</taxon>
        <taxon>Chordata</taxon>
        <taxon>Craniata</taxon>
        <taxon>Vertebrata</taxon>
        <taxon>Euteleostomi</taxon>
        <taxon>Archelosauria</taxon>
        <taxon>Archosauria</taxon>
        <taxon>Dinosauria</taxon>
        <taxon>Saurischia</taxon>
        <taxon>Theropoda</taxon>
        <taxon>Coelurosauria</taxon>
        <taxon>Aves</taxon>
        <taxon>Neognathae</taxon>
        <taxon>Neoaves</taxon>
        <taxon>Telluraves</taxon>
        <taxon>Australaves</taxon>
        <taxon>Passeriformes</taxon>
        <taxon>Sylvioidea</taxon>
        <taxon>Sylviidae</taxon>
        <taxon>Acrocephalinae</taxon>
        <taxon>Cettia</taxon>
    </lineage>
</organism>
<keyword evidence="3 7" id="KW-0732">Signal</keyword>
<feature type="non-terminal residue" evidence="9">
    <location>
        <position position="1"/>
    </location>
</feature>
<dbReference type="Proteomes" id="UP000524451">
    <property type="component" value="Unassembled WGS sequence"/>
</dbReference>
<dbReference type="InterPro" id="IPR050392">
    <property type="entry name" value="Collagen/C1q_domain"/>
</dbReference>
<dbReference type="SUPFAM" id="SSF49842">
    <property type="entry name" value="TNF-like"/>
    <property type="match status" value="1"/>
</dbReference>
<comment type="subcellular location">
    <subcellularLocation>
        <location evidence="1">Secreted</location>
    </subcellularLocation>
</comment>
<feature type="domain" description="C1q" evidence="8">
    <location>
        <begin position="107"/>
        <end position="237"/>
    </location>
</feature>
<feature type="compositionally biased region" description="Basic and acidic residues" evidence="6">
    <location>
        <begin position="39"/>
        <end position="49"/>
    </location>
</feature>
<dbReference type="Gene3D" id="2.60.120.40">
    <property type="match status" value="1"/>
</dbReference>
<dbReference type="InterPro" id="IPR008983">
    <property type="entry name" value="Tumour_necrosis_fac-like_dom"/>
</dbReference>
<evidence type="ECO:0000256" key="4">
    <source>
        <dbReference type="ARBA" id="ARBA00023119"/>
    </source>
</evidence>
<dbReference type="GO" id="GO:0005581">
    <property type="term" value="C:collagen trimer"/>
    <property type="evidence" value="ECO:0007669"/>
    <property type="project" value="UniProtKB-KW"/>
</dbReference>
<evidence type="ECO:0000256" key="7">
    <source>
        <dbReference type="SAM" id="SignalP"/>
    </source>
</evidence>
<dbReference type="PRINTS" id="PR00007">
    <property type="entry name" value="COMPLEMNTC1Q"/>
</dbReference>